<dbReference type="RefSeq" id="XP_001798315.1">
    <property type="nucleotide sequence ID" value="XM_001798263.1"/>
</dbReference>
<dbReference type="InParanoid" id="Q0UJS6"/>
<reference evidence="3" key="1">
    <citation type="journal article" date="2007" name="Plant Cell">
        <title>Dothideomycete-plant interactions illuminated by genome sequencing and EST analysis of the wheat pathogen Stagonospora nodorum.</title>
        <authorList>
            <person name="Hane J.K."/>
            <person name="Lowe R.G."/>
            <person name="Solomon P.S."/>
            <person name="Tan K.C."/>
            <person name="Schoch C.L."/>
            <person name="Spatafora J.W."/>
            <person name="Crous P.W."/>
            <person name="Kodira C."/>
            <person name="Birren B.W."/>
            <person name="Galagan J.E."/>
            <person name="Torriani S.F."/>
            <person name="McDonald B.A."/>
            <person name="Oliver R.P."/>
        </authorList>
    </citation>
    <scope>NUCLEOTIDE SEQUENCE [LARGE SCALE GENOMIC DNA]</scope>
    <source>
        <strain evidence="3">SN15 / ATCC MYA-4574 / FGSC 10173</strain>
    </source>
</reference>
<evidence type="ECO:0000256" key="1">
    <source>
        <dbReference type="SAM" id="MobiDB-lite"/>
    </source>
</evidence>
<accession>Q0UJS6</accession>
<evidence type="ECO:0000313" key="3">
    <source>
        <dbReference type="Proteomes" id="UP000001055"/>
    </source>
</evidence>
<proteinExistence type="predicted"/>
<feature type="region of interest" description="Disordered" evidence="1">
    <location>
        <begin position="17"/>
        <end position="36"/>
    </location>
</feature>
<evidence type="ECO:0000313" key="2">
    <source>
        <dbReference type="EMBL" id="EAT84264.1"/>
    </source>
</evidence>
<dbReference type="KEGG" id="pno:SNOG_07988"/>
<organism evidence="2 3">
    <name type="scientific">Phaeosphaeria nodorum (strain SN15 / ATCC MYA-4574 / FGSC 10173)</name>
    <name type="common">Glume blotch fungus</name>
    <name type="synonym">Parastagonospora nodorum</name>
    <dbReference type="NCBI Taxonomy" id="321614"/>
    <lineage>
        <taxon>Eukaryota</taxon>
        <taxon>Fungi</taxon>
        <taxon>Dikarya</taxon>
        <taxon>Ascomycota</taxon>
        <taxon>Pezizomycotina</taxon>
        <taxon>Dothideomycetes</taxon>
        <taxon>Pleosporomycetidae</taxon>
        <taxon>Pleosporales</taxon>
        <taxon>Pleosporineae</taxon>
        <taxon>Phaeosphaeriaceae</taxon>
        <taxon>Parastagonospora</taxon>
    </lineage>
</organism>
<dbReference type="GeneID" id="5975213"/>
<gene>
    <name evidence="2" type="ORF">SNOG_07988</name>
</gene>
<dbReference type="HOGENOM" id="CLU_2400404_0_0_1"/>
<sequence>MPWASNVSMDWSRCNTHGACQSRPRRESAAQGLGGEAGDVLPIASKSAVRMVSIHYILLSLYDDYTSNDNFRDYTSVYRSDAEPTSSPVNVDS</sequence>
<dbReference type="EMBL" id="CH445336">
    <property type="protein sequence ID" value="EAT84264.1"/>
    <property type="molecule type" value="Genomic_DNA"/>
</dbReference>
<protein>
    <submittedName>
        <fullName evidence="2">Uncharacterized protein</fullName>
    </submittedName>
</protein>
<dbReference type="Proteomes" id="UP000001055">
    <property type="component" value="Unassembled WGS sequence"/>
</dbReference>
<name>Q0UJS6_PHANO</name>
<dbReference type="AlphaFoldDB" id="Q0UJS6"/>